<dbReference type="InterPro" id="IPR008271">
    <property type="entry name" value="Ser/Thr_kinase_AS"/>
</dbReference>
<dbReference type="Proteomes" id="UP001163823">
    <property type="component" value="Chromosome 11"/>
</dbReference>
<dbReference type="FunFam" id="1.10.510.10:FF:000060">
    <property type="entry name" value="G-type lectin S-receptor-like serine/threonine-protein kinase"/>
    <property type="match status" value="1"/>
</dbReference>
<name>A0AAD7PDQ0_QUISA</name>
<keyword evidence="14 24" id="KW-0675">Receptor</keyword>
<evidence type="ECO:0000259" key="21">
    <source>
        <dbReference type="PROSITE" id="PS50011"/>
    </source>
</evidence>
<keyword evidence="7" id="KW-0430">Lectin</keyword>
<reference evidence="24" key="1">
    <citation type="journal article" date="2023" name="Science">
        <title>Elucidation of the pathway for biosynthesis of saponin adjuvants from the soapbark tree.</title>
        <authorList>
            <person name="Reed J."/>
            <person name="Orme A."/>
            <person name="El-Demerdash A."/>
            <person name="Owen C."/>
            <person name="Martin L.B.B."/>
            <person name="Misra R.C."/>
            <person name="Kikuchi S."/>
            <person name="Rejzek M."/>
            <person name="Martin A.C."/>
            <person name="Harkess A."/>
            <person name="Leebens-Mack J."/>
            <person name="Louveau T."/>
            <person name="Stephenson M.J."/>
            <person name="Osbourn A."/>
        </authorList>
    </citation>
    <scope>NUCLEOTIDE SEQUENCE</scope>
    <source>
        <strain evidence="24">S10</strain>
    </source>
</reference>
<dbReference type="CDD" id="cd14066">
    <property type="entry name" value="STKc_IRAK"/>
    <property type="match status" value="1"/>
</dbReference>
<evidence type="ECO:0000256" key="17">
    <source>
        <dbReference type="ARBA" id="ARBA00048679"/>
    </source>
</evidence>
<dbReference type="Gene3D" id="3.30.200.20">
    <property type="entry name" value="Phosphorylase Kinase, domain 1"/>
    <property type="match status" value="1"/>
</dbReference>
<feature type="chain" id="PRO_5042261503" description="Receptor-like serine/threonine-protein kinase" evidence="20">
    <location>
        <begin position="24"/>
        <end position="802"/>
    </location>
</feature>
<evidence type="ECO:0000256" key="20">
    <source>
        <dbReference type="SAM" id="SignalP"/>
    </source>
</evidence>
<keyword evidence="12 19" id="KW-0472">Membrane</keyword>
<dbReference type="Pfam" id="PF08276">
    <property type="entry name" value="PAN_2"/>
    <property type="match status" value="1"/>
</dbReference>
<dbReference type="PANTHER" id="PTHR27002">
    <property type="entry name" value="RECEPTOR-LIKE SERINE/THREONINE-PROTEIN KINASE SD1-8"/>
    <property type="match status" value="1"/>
</dbReference>
<keyword evidence="11 19" id="KW-1133">Transmembrane helix</keyword>
<dbReference type="SMART" id="SM00220">
    <property type="entry name" value="S_TKc"/>
    <property type="match status" value="1"/>
</dbReference>
<sequence length="802" mass="90107">MNYKASTILVFLSCSCFLHLTSPSELRGKKNTLWQGEKLNVGDRLVSDSGDLSLSFFKPANNSNNLYLGVNTLASKYYFWVAKRDTPIPANSRPALTIDEYGSLKIVYNGGGDPIVLYSSVEAPKNTSLFLPDTGNVELREMNLDGSKHGVLWQAVDYPTDTLFRGMKLGRSKRTGQTWSLTSWRSNYNPLSGSFTLGMDPNNTKQILVWWREKIVWTSGEWDHNERTFSNTKGLADFNNFTYISNENETYFEHLLNSNICIKSWGSICGIASGTCSACVTSDSPPFLAGCNMPKPPQCRRNLQYNGNDFVLPSWYGTGKMSMEGFKFDDSENLTYTDCWLKCLNDCSCVAYSHTNEDVTGCEIWSTTAKFILTKDGQQISFLYEKSKGSNNAAPKSRRRLIVISVAGVAFAILISCYIFFVLWRKHKAKVNKKMKQLNLIQEIGGNATPPPAYDASKVRICSKDGKINHEMHIFSFESIDTATYNFSSANKLGQGGYGPVYKGKLKDGQEIAVKRLSQSSEQGLGEFKNEAQLIAKLQHRNLVRLLGFCIEKEERILVYEYMPNKSLDFYLFDFNKKKLLKWKSRFCIIENIAQALVYLHNYSRVTVIHRDLKASNILLDNEMSPKISDFGMARIFGSKGSEENTNRVVGTFGYMCPEYAMSGVVSIKTDVFSYGVLLLEIVSGKKNNSLIADSSLIAYAWQLWSEGRVSEIIDPILDGLIMFSSSEILRCIHIGLLCVQNKAADRPTMLDVVSFLSNETIQLPQPKQPAFFNNVVKEQQDDLPLNNGSLNDVTISEMDGR</sequence>
<dbReference type="GO" id="GO:0005524">
    <property type="term" value="F:ATP binding"/>
    <property type="evidence" value="ECO:0007669"/>
    <property type="project" value="UniProtKB-KW"/>
</dbReference>
<feature type="domain" description="Apple" evidence="23">
    <location>
        <begin position="299"/>
        <end position="388"/>
    </location>
</feature>
<comment type="catalytic activity">
    <reaction evidence="16 18">
        <text>L-threonyl-[protein] + ATP = O-phospho-L-threonyl-[protein] + ADP + H(+)</text>
        <dbReference type="Rhea" id="RHEA:46608"/>
        <dbReference type="Rhea" id="RHEA-COMP:11060"/>
        <dbReference type="Rhea" id="RHEA-COMP:11605"/>
        <dbReference type="ChEBI" id="CHEBI:15378"/>
        <dbReference type="ChEBI" id="CHEBI:30013"/>
        <dbReference type="ChEBI" id="CHEBI:30616"/>
        <dbReference type="ChEBI" id="CHEBI:61977"/>
        <dbReference type="ChEBI" id="CHEBI:456216"/>
        <dbReference type="EC" id="2.7.11.1"/>
    </reaction>
</comment>
<dbReference type="InterPro" id="IPR000719">
    <property type="entry name" value="Prot_kinase_dom"/>
</dbReference>
<evidence type="ECO:0000256" key="18">
    <source>
        <dbReference type="PIRNR" id="PIRNR000641"/>
    </source>
</evidence>
<dbReference type="SUPFAM" id="SSF51110">
    <property type="entry name" value="alpha-D-mannose-specific plant lectins"/>
    <property type="match status" value="1"/>
</dbReference>
<dbReference type="InterPro" id="IPR001245">
    <property type="entry name" value="Ser-Thr/Tyr_kinase_cat_dom"/>
</dbReference>
<evidence type="ECO:0000256" key="16">
    <source>
        <dbReference type="ARBA" id="ARBA00047899"/>
    </source>
</evidence>
<feature type="signal peptide" evidence="20">
    <location>
        <begin position="1"/>
        <end position="23"/>
    </location>
</feature>
<comment type="caution">
    <text evidence="24">The sequence shown here is derived from an EMBL/GenBank/DDBJ whole genome shotgun (WGS) entry which is preliminary data.</text>
</comment>
<evidence type="ECO:0000256" key="8">
    <source>
        <dbReference type="ARBA" id="ARBA00022741"/>
    </source>
</evidence>
<comment type="subcellular location">
    <subcellularLocation>
        <location evidence="1">Cell membrane</location>
        <topology evidence="1">Single-pass type I membrane protein</topology>
    </subcellularLocation>
</comment>
<evidence type="ECO:0000256" key="19">
    <source>
        <dbReference type="SAM" id="Phobius"/>
    </source>
</evidence>
<protein>
    <recommendedName>
        <fullName evidence="18">Receptor-like serine/threonine-protein kinase</fullName>
        <ecNumber evidence="18">2.7.11.1</ecNumber>
    </recommendedName>
</protein>
<keyword evidence="8 18" id="KW-0547">Nucleotide-binding</keyword>
<dbReference type="Gene3D" id="1.10.510.10">
    <property type="entry name" value="Transferase(Phosphotransferase) domain 1"/>
    <property type="match status" value="1"/>
</dbReference>
<dbReference type="PROSITE" id="PS50011">
    <property type="entry name" value="PROTEIN_KINASE_DOM"/>
    <property type="match status" value="1"/>
</dbReference>
<dbReference type="PROSITE" id="PS50948">
    <property type="entry name" value="PAN"/>
    <property type="match status" value="1"/>
</dbReference>
<comment type="similarity">
    <text evidence="18">Belongs to the protein kinase superfamily. Ser/Thr protein kinase family.</text>
</comment>
<dbReference type="InterPro" id="IPR024171">
    <property type="entry name" value="SRK-like_kinase"/>
</dbReference>
<keyword evidence="15" id="KW-0325">Glycoprotein</keyword>
<evidence type="ECO:0000256" key="14">
    <source>
        <dbReference type="ARBA" id="ARBA00023170"/>
    </source>
</evidence>
<feature type="domain" description="Protein kinase" evidence="21">
    <location>
        <begin position="487"/>
        <end position="762"/>
    </location>
</feature>
<keyword evidence="13" id="KW-1015">Disulfide bond</keyword>
<evidence type="ECO:0000256" key="6">
    <source>
        <dbReference type="ARBA" id="ARBA00022729"/>
    </source>
</evidence>
<organism evidence="24 25">
    <name type="scientific">Quillaja saponaria</name>
    <name type="common">Soap bark tree</name>
    <dbReference type="NCBI Taxonomy" id="32244"/>
    <lineage>
        <taxon>Eukaryota</taxon>
        <taxon>Viridiplantae</taxon>
        <taxon>Streptophyta</taxon>
        <taxon>Embryophyta</taxon>
        <taxon>Tracheophyta</taxon>
        <taxon>Spermatophyta</taxon>
        <taxon>Magnoliopsida</taxon>
        <taxon>eudicotyledons</taxon>
        <taxon>Gunneridae</taxon>
        <taxon>Pentapetalae</taxon>
        <taxon>rosids</taxon>
        <taxon>fabids</taxon>
        <taxon>Fabales</taxon>
        <taxon>Quillajaceae</taxon>
        <taxon>Quillaja</taxon>
    </lineage>
</organism>
<evidence type="ECO:0000256" key="10">
    <source>
        <dbReference type="ARBA" id="ARBA00022840"/>
    </source>
</evidence>
<dbReference type="InterPro" id="IPR001480">
    <property type="entry name" value="Bulb-type_lectin_dom"/>
</dbReference>
<dbReference type="EMBL" id="JARAOO010000011">
    <property type="protein sequence ID" value="KAJ7951791.1"/>
    <property type="molecule type" value="Genomic_DNA"/>
</dbReference>
<gene>
    <name evidence="24" type="ORF">O6P43_027787</name>
</gene>
<dbReference type="PANTHER" id="PTHR27002:SF926">
    <property type="entry name" value="OS07G0535800 PROTEIN"/>
    <property type="match status" value="1"/>
</dbReference>
<dbReference type="EC" id="2.7.11.1" evidence="18"/>
<feature type="domain" description="Bulb-type lectin" evidence="22">
    <location>
        <begin position="30"/>
        <end position="152"/>
    </location>
</feature>
<dbReference type="InterPro" id="IPR011009">
    <property type="entry name" value="Kinase-like_dom_sf"/>
</dbReference>
<keyword evidence="25" id="KW-1185">Reference proteome</keyword>
<dbReference type="GO" id="GO:0030246">
    <property type="term" value="F:carbohydrate binding"/>
    <property type="evidence" value="ECO:0007669"/>
    <property type="project" value="UniProtKB-KW"/>
</dbReference>
<evidence type="ECO:0000256" key="4">
    <source>
        <dbReference type="ARBA" id="ARBA00022679"/>
    </source>
</evidence>
<evidence type="ECO:0000259" key="22">
    <source>
        <dbReference type="PROSITE" id="PS50927"/>
    </source>
</evidence>
<dbReference type="Pfam" id="PF01453">
    <property type="entry name" value="B_lectin"/>
    <property type="match status" value="1"/>
</dbReference>
<evidence type="ECO:0000256" key="1">
    <source>
        <dbReference type="ARBA" id="ARBA00004251"/>
    </source>
</evidence>
<evidence type="ECO:0000256" key="5">
    <source>
        <dbReference type="ARBA" id="ARBA00022692"/>
    </source>
</evidence>
<keyword evidence="5 19" id="KW-0812">Transmembrane</keyword>
<keyword evidence="10 18" id="KW-0067">ATP-binding</keyword>
<comment type="catalytic activity">
    <reaction evidence="17 18">
        <text>L-seryl-[protein] + ATP = O-phospho-L-seryl-[protein] + ADP + H(+)</text>
        <dbReference type="Rhea" id="RHEA:17989"/>
        <dbReference type="Rhea" id="RHEA-COMP:9863"/>
        <dbReference type="Rhea" id="RHEA-COMP:11604"/>
        <dbReference type="ChEBI" id="CHEBI:15378"/>
        <dbReference type="ChEBI" id="CHEBI:29999"/>
        <dbReference type="ChEBI" id="CHEBI:30616"/>
        <dbReference type="ChEBI" id="CHEBI:83421"/>
        <dbReference type="ChEBI" id="CHEBI:456216"/>
        <dbReference type="EC" id="2.7.11.1"/>
    </reaction>
</comment>
<evidence type="ECO:0000256" key="3">
    <source>
        <dbReference type="ARBA" id="ARBA00022527"/>
    </source>
</evidence>
<evidence type="ECO:0000259" key="23">
    <source>
        <dbReference type="PROSITE" id="PS50948"/>
    </source>
</evidence>
<keyword evidence="9 18" id="KW-0418">Kinase</keyword>
<dbReference type="PROSITE" id="PS51257">
    <property type="entry name" value="PROKAR_LIPOPROTEIN"/>
    <property type="match status" value="1"/>
</dbReference>
<dbReference type="FunFam" id="3.30.200.20:FF:000330">
    <property type="entry name" value="G-type lectin S-receptor-like serine/threonine-protein kinase At4g03230"/>
    <property type="match status" value="1"/>
</dbReference>
<dbReference type="GO" id="GO:0004674">
    <property type="term" value="F:protein serine/threonine kinase activity"/>
    <property type="evidence" value="ECO:0007669"/>
    <property type="project" value="UniProtKB-KW"/>
</dbReference>
<keyword evidence="3 18" id="KW-0723">Serine/threonine-protein kinase</keyword>
<evidence type="ECO:0000313" key="25">
    <source>
        <dbReference type="Proteomes" id="UP001163823"/>
    </source>
</evidence>
<evidence type="ECO:0000256" key="7">
    <source>
        <dbReference type="ARBA" id="ARBA00022734"/>
    </source>
</evidence>
<evidence type="ECO:0000313" key="24">
    <source>
        <dbReference type="EMBL" id="KAJ7951791.1"/>
    </source>
</evidence>
<dbReference type="GO" id="GO:0005886">
    <property type="term" value="C:plasma membrane"/>
    <property type="evidence" value="ECO:0007669"/>
    <property type="project" value="UniProtKB-SubCell"/>
</dbReference>
<evidence type="ECO:0000256" key="12">
    <source>
        <dbReference type="ARBA" id="ARBA00023136"/>
    </source>
</evidence>
<dbReference type="PROSITE" id="PS50927">
    <property type="entry name" value="BULB_LECTIN"/>
    <property type="match status" value="1"/>
</dbReference>
<proteinExistence type="inferred from homology"/>
<keyword evidence="6 20" id="KW-0732">Signal</keyword>
<evidence type="ECO:0000256" key="13">
    <source>
        <dbReference type="ARBA" id="ARBA00023157"/>
    </source>
</evidence>
<evidence type="ECO:0000256" key="15">
    <source>
        <dbReference type="ARBA" id="ARBA00023180"/>
    </source>
</evidence>
<dbReference type="InterPro" id="IPR003609">
    <property type="entry name" value="Pan_app"/>
</dbReference>
<dbReference type="InterPro" id="IPR036426">
    <property type="entry name" value="Bulb-type_lectin_dom_sf"/>
</dbReference>
<evidence type="ECO:0000256" key="9">
    <source>
        <dbReference type="ARBA" id="ARBA00022777"/>
    </source>
</evidence>
<dbReference type="PROSITE" id="PS00108">
    <property type="entry name" value="PROTEIN_KINASE_ST"/>
    <property type="match status" value="1"/>
</dbReference>
<evidence type="ECO:0000256" key="11">
    <source>
        <dbReference type="ARBA" id="ARBA00022989"/>
    </source>
</evidence>
<feature type="transmembrane region" description="Helical" evidence="19">
    <location>
        <begin position="401"/>
        <end position="424"/>
    </location>
</feature>
<dbReference type="SMART" id="SM00108">
    <property type="entry name" value="B_lectin"/>
    <property type="match status" value="1"/>
</dbReference>
<dbReference type="SUPFAM" id="SSF56112">
    <property type="entry name" value="Protein kinase-like (PK-like)"/>
    <property type="match status" value="1"/>
</dbReference>
<evidence type="ECO:0000256" key="2">
    <source>
        <dbReference type="ARBA" id="ARBA00022475"/>
    </source>
</evidence>
<keyword evidence="2" id="KW-1003">Cell membrane</keyword>
<dbReference type="Pfam" id="PF07714">
    <property type="entry name" value="PK_Tyr_Ser-Thr"/>
    <property type="match status" value="1"/>
</dbReference>
<dbReference type="Gene3D" id="2.90.10.10">
    <property type="entry name" value="Bulb-type lectin domain"/>
    <property type="match status" value="1"/>
</dbReference>
<dbReference type="PIRSF" id="PIRSF000641">
    <property type="entry name" value="SRK"/>
    <property type="match status" value="1"/>
</dbReference>
<keyword evidence="4 18" id="KW-0808">Transferase</keyword>
<dbReference type="AlphaFoldDB" id="A0AAD7PDQ0"/>
<accession>A0AAD7PDQ0</accession>